<dbReference type="NCBIfam" id="TIGR01549">
    <property type="entry name" value="HAD-SF-IA-v1"/>
    <property type="match status" value="1"/>
</dbReference>
<dbReference type="GO" id="GO:0005829">
    <property type="term" value="C:cytosol"/>
    <property type="evidence" value="ECO:0007669"/>
    <property type="project" value="TreeGrafter"/>
</dbReference>
<dbReference type="Gene3D" id="3.40.50.1000">
    <property type="entry name" value="HAD superfamily/HAD-like"/>
    <property type="match status" value="1"/>
</dbReference>
<feature type="region of interest" description="Disordered" evidence="1">
    <location>
        <begin position="1"/>
        <end position="24"/>
    </location>
</feature>
<dbReference type="InterPro" id="IPR036412">
    <property type="entry name" value="HAD-like_sf"/>
</dbReference>
<dbReference type="SUPFAM" id="SSF56784">
    <property type="entry name" value="HAD-like"/>
    <property type="match status" value="1"/>
</dbReference>
<dbReference type="EMBL" id="BSSA01000025">
    <property type="protein sequence ID" value="GLW73479.1"/>
    <property type="molecule type" value="Genomic_DNA"/>
</dbReference>
<feature type="compositionally biased region" description="Basic and acidic residues" evidence="1">
    <location>
        <begin position="1"/>
        <end position="18"/>
    </location>
</feature>
<dbReference type="Pfam" id="PF00702">
    <property type="entry name" value="Hydrolase"/>
    <property type="match status" value="1"/>
</dbReference>
<dbReference type="InterPro" id="IPR023214">
    <property type="entry name" value="HAD_sf"/>
</dbReference>
<reference evidence="2" key="1">
    <citation type="submission" date="2023-02" db="EMBL/GenBank/DDBJ databases">
        <title>Kitasatospora phosalacinea NBRC 14627.</title>
        <authorList>
            <person name="Ichikawa N."/>
            <person name="Sato H."/>
            <person name="Tonouchi N."/>
        </authorList>
    </citation>
    <scope>NUCLEOTIDE SEQUENCE</scope>
    <source>
        <strain evidence="2">NBRC 14627</strain>
    </source>
</reference>
<dbReference type="PANTHER" id="PTHR43434:SF16">
    <property type="entry name" value="BLL8046 PROTEIN"/>
    <property type="match status" value="1"/>
</dbReference>
<dbReference type="SFLD" id="SFLDS00003">
    <property type="entry name" value="Haloacid_Dehalogenase"/>
    <property type="match status" value="1"/>
</dbReference>
<dbReference type="SFLD" id="SFLDG01135">
    <property type="entry name" value="C1.5.6:_HAD__Beta-PGM__Phospha"/>
    <property type="match status" value="1"/>
</dbReference>
<dbReference type="InterPro" id="IPR023198">
    <property type="entry name" value="PGP-like_dom2"/>
</dbReference>
<evidence type="ECO:0000313" key="3">
    <source>
        <dbReference type="Proteomes" id="UP001165041"/>
    </source>
</evidence>
<name>A0A9W6QEB0_9ACTN</name>
<dbReference type="Gene3D" id="1.10.150.240">
    <property type="entry name" value="Putative phosphatase, domain 2"/>
    <property type="match status" value="1"/>
</dbReference>
<comment type="caution">
    <text evidence="2">The sequence shown here is derived from an EMBL/GenBank/DDBJ whole genome shotgun (WGS) entry which is preliminary data.</text>
</comment>
<dbReference type="Proteomes" id="UP001165041">
    <property type="component" value="Unassembled WGS sequence"/>
</dbReference>
<gene>
    <name evidence="2" type="ORF">Kpho02_57780</name>
</gene>
<dbReference type="GO" id="GO:0008967">
    <property type="term" value="F:phosphoglycolate phosphatase activity"/>
    <property type="evidence" value="ECO:0007669"/>
    <property type="project" value="TreeGrafter"/>
</dbReference>
<proteinExistence type="predicted"/>
<dbReference type="InterPro" id="IPR006439">
    <property type="entry name" value="HAD-SF_hydro_IA"/>
</dbReference>
<dbReference type="NCBIfam" id="TIGR01509">
    <property type="entry name" value="HAD-SF-IA-v3"/>
    <property type="match status" value="1"/>
</dbReference>
<protein>
    <submittedName>
        <fullName evidence="2">Haloacid dehalogenase</fullName>
    </submittedName>
</protein>
<accession>A0A9W6QEB0</accession>
<evidence type="ECO:0000313" key="2">
    <source>
        <dbReference type="EMBL" id="GLW73479.1"/>
    </source>
</evidence>
<organism evidence="2 3">
    <name type="scientific">Kitasatospora phosalacinea</name>
    <dbReference type="NCBI Taxonomy" id="2065"/>
    <lineage>
        <taxon>Bacteria</taxon>
        <taxon>Bacillati</taxon>
        <taxon>Actinomycetota</taxon>
        <taxon>Actinomycetes</taxon>
        <taxon>Kitasatosporales</taxon>
        <taxon>Streptomycetaceae</taxon>
        <taxon>Kitasatospora</taxon>
    </lineage>
</organism>
<dbReference type="AlphaFoldDB" id="A0A9W6QEB0"/>
<sequence>MERCGRGRRGLAPEEVRADGPWSGGGDGMATDVAAALFDVDGTLVDTVYLHTLAWWQALAQYGHEVDAARIHRAIGMGSDHLLDHLLGEDRDRSEDDALDAAHLALYAQHWPGLRAFPGAGDLLRECDRRGWRVVLSTSASGRELDVLRRVLDADDAVYAVTDSDGVDASKPAPDLVQRALEQAGAAAERSVFVGDSVWDVQAAGRAGTPCVGVETGGFAAAELRGTGAVEVHPSVGALLERLDRSALAHPAAGER</sequence>
<dbReference type="SFLD" id="SFLDG01129">
    <property type="entry name" value="C1.5:_HAD__Beta-PGM__Phosphata"/>
    <property type="match status" value="1"/>
</dbReference>
<dbReference type="PANTHER" id="PTHR43434">
    <property type="entry name" value="PHOSPHOGLYCOLATE PHOSPHATASE"/>
    <property type="match status" value="1"/>
</dbReference>
<dbReference type="InterPro" id="IPR050155">
    <property type="entry name" value="HAD-like_hydrolase_sf"/>
</dbReference>
<dbReference type="GO" id="GO:0006281">
    <property type="term" value="P:DNA repair"/>
    <property type="evidence" value="ECO:0007669"/>
    <property type="project" value="TreeGrafter"/>
</dbReference>
<evidence type="ECO:0000256" key="1">
    <source>
        <dbReference type="SAM" id="MobiDB-lite"/>
    </source>
</evidence>